<dbReference type="InterPro" id="IPR002328">
    <property type="entry name" value="ADH_Zn_CS"/>
</dbReference>
<proteinExistence type="inferred from homology"/>
<dbReference type="Pfam" id="PF08240">
    <property type="entry name" value="ADH_N"/>
    <property type="match status" value="1"/>
</dbReference>
<evidence type="ECO:0000313" key="9">
    <source>
        <dbReference type="Proteomes" id="UP000288547"/>
    </source>
</evidence>
<dbReference type="AlphaFoldDB" id="A0A3S3ZW74"/>
<dbReference type="EMBL" id="RZNB01000010">
    <property type="protein sequence ID" value="RWZ46053.1"/>
    <property type="molecule type" value="Genomic_DNA"/>
</dbReference>
<organism evidence="8 9">
    <name type="scientific">Labedella phragmitis</name>
    <dbReference type="NCBI Taxonomy" id="2498849"/>
    <lineage>
        <taxon>Bacteria</taxon>
        <taxon>Bacillati</taxon>
        <taxon>Actinomycetota</taxon>
        <taxon>Actinomycetes</taxon>
        <taxon>Micrococcales</taxon>
        <taxon>Microbacteriaceae</taxon>
        <taxon>Labedella</taxon>
    </lineage>
</organism>
<dbReference type="InterPro" id="IPR011032">
    <property type="entry name" value="GroES-like_sf"/>
</dbReference>
<dbReference type="Gene3D" id="3.90.180.10">
    <property type="entry name" value="Medium-chain alcohol dehydrogenases, catalytic domain"/>
    <property type="match status" value="1"/>
</dbReference>
<dbReference type="InterPro" id="IPR013154">
    <property type="entry name" value="ADH-like_N"/>
</dbReference>
<evidence type="ECO:0000256" key="3">
    <source>
        <dbReference type="ARBA" id="ARBA00022833"/>
    </source>
</evidence>
<dbReference type="Pfam" id="PF00107">
    <property type="entry name" value="ADH_zinc_N"/>
    <property type="match status" value="1"/>
</dbReference>
<keyword evidence="3 5" id="KW-0862">Zinc</keyword>
<evidence type="ECO:0000259" key="7">
    <source>
        <dbReference type="Pfam" id="PF08240"/>
    </source>
</evidence>
<feature type="domain" description="Alcohol dehydrogenase-like N-terminal" evidence="7">
    <location>
        <begin position="25"/>
        <end position="128"/>
    </location>
</feature>
<evidence type="ECO:0000313" key="8">
    <source>
        <dbReference type="EMBL" id="RWZ46053.1"/>
    </source>
</evidence>
<evidence type="ECO:0000256" key="2">
    <source>
        <dbReference type="ARBA" id="ARBA00022723"/>
    </source>
</evidence>
<protein>
    <submittedName>
        <fullName evidence="8">IMP dehydrogenase</fullName>
    </submittedName>
</protein>
<dbReference type="SUPFAM" id="SSF50129">
    <property type="entry name" value="GroES-like"/>
    <property type="match status" value="1"/>
</dbReference>
<dbReference type="InterPro" id="IPR013149">
    <property type="entry name" value="ADH-like_C"/>
</dbReference>
<evidence type="ECO:0000256" key="5">
    <source>
        <dbReference type="RuleBase" id="RU361277"/>
    </source>
</evidence>
<keyword evidence="4" id="KW-0560">Oxidoreductase</keyword>
<keyword evidence="2 5" id="KW-0479">Metal-binding</keyword>
<dbReference type="SUPFAM" id="SSF51735">
    <property type="entry name" value="NAD(P)-binding Rossmann-fold domains"/>
    <property type="match status" value="1"/>
</dbReference>
<gene>
    <name evidence="8" type="ORF">ELQ90_16335</name>
</gene>
<evidence type="ECO:0000256" key="4">
    <source>
        <dbReference type="ARBA" id="ARBA00023002"/>
    </source>
</evidence>
<comment type="cofactor">
    <cofactor evidence="1 5">
        <name>Zn(2+)</name>
        <dbReference type="ChEBI" id="CHEBI:29105"/>
    </cofactor>
</comment>
<dbReference type="GO" id="GO:0016491">
    <property type="term" value="F:oxidoreductase activity"/>
    <property type="evidence" value="ECO:0007669"/>
    <property type="project" value="UniProtKB-KW"/>
</dbReference>
<sequence length="344" mass="35157">MRATYLFGPGDVAVIDAPDPGLVEPTDALVRVLRACVCGSDLHPYHGATPPPGGQPMGHEFVGVVESVGADVATVRSGQVVIAPFMFSCGACDFCLEGLQTSCRIGGIWGRDGIGGAQAEAVRVPLADGTLVPVDVSEDDERIPALLTLSDVYGTGYHAARTGGVLPGSTVAVIGDGAVGLFAALSAARFGAERVILLGHHESRLALGRRWGATDVVPTRGDEAVAAVREMTGGDGVHVVLEAVGHAPAFAQAMAMVRPGGAVSRVGVPQYATGPIGREQFGANVTITGGLAPARRYIPELLPGVLAGDVDAGAVFDAEVPLDDTGEGYRLMGARAALKVLVRP</sequence>
<reference evidence="8 9" key="1">
    <citation type="submission" date="2018-12" db="EMBL/GenBank/DDBJ databases">
        <authorList>
            <person name="Li F."/>
        </authorList>
    </citation>
    <scope>NUCLEOTIDE SEQUENCE [LARGE SCALE GENOMIC DNA]</scope>
    <source>
        <strain evidence="8 9">11W25H-1</strain>
    </source>
</reference>
<dbReference type="GO" id="GO:0008270">
    <property type="term" value="F:zinc ion binding"/>
    <property type="evidence" value="ECO:0007669"/>
    <property type="project" value="InterPro"/>
</dbReference>
<dbReference type="OrthoDB" id="241504at2"/>
<dbReference type="InterPro" id="IPR036291">
    <property type="entry name" value="NAD(P)-bd_dom_sf"/>
</dbReference>
<evidence type="ECO:0000259" key="6">
    <source>
        <dbReference type="Pfam" id="PF00107"/>
    </source>
</evidence>
<dbReference type="PROSITE" id="PS00059">
    <property type="entry name" value="ADH_ZINC"/>
    <property type="match status" value="1"/>
</dbReference>
<name>A0A3S3ZW74_9MICO</name>
<feature type="domain" description="Alcohol dehydrogenase-like C-terminal" evidence="6">
    <location>
        <begin position="178"/>
        <end position="295"/>
    </location>
</feature>
<dbReference type="Proteomes" id="UP000288547">
    <property type="component" value="Unassembled WGS sequence"/>
</dbReference>
<dbReference type="Gene3D" id="3.40.50.720">
    <property type="entry name" value="NAD(P)-binding Rossmann-like Domain"/>
    <property type="match status" value="1"/>
</dbReference>
<dbReference type="RefSeq" id="WP_128496369.1">
    <property type="nucleotide sequence ID" value="NZ_RZNB01000010.1"/>
</dbReference>
<dbReference type="PANTHER" id="PTHR42813:SF2">
    <property type="entry name" value="DEHYDROGENASE, ZINC-CONTAINING, PUTATIVE (AFU_ORTHOLOGUE AFUA_2G02810)-RELATED"/>
    <property type="match status" value="1"/>
</dbReference>
<accession>A0A3S3ZW74</accession>
<comment type="similarity">
    <text evidence="5">Belongs to the zinc-containing alcohol dehydrogenase family.</text>
</comment>
<dbReference type="PANTHER" id="PTHR42813">
    <property type="entry name" value="ZINC-TYPE ALCOHOL DEHYDROGENASE-LIKE"/>
    <property type="match status" value="1"/>
</dbReference>
<keyword evidence="9" id="KW-1185">Reference proteome</keyword>
<evidence type="ECO:0000256" key="1">
    <source>
        <dbReference type="ARBA" id="ARBA00001947"/>
    </source>
</evidence>
<comment type="caution">
    <text evidence="8">The sequence shown here is derived from an EMBL/GenBank/DDBJ whole genome shotgun (WGS) entry which is preliminary data.</text>
</comment>